<dbReference type="Pfam" id="PF12740">
    <property type="entry name" value="PETase"/>
    <property type="match status" value="1"/>
</dbReference>
<dbReference type="Gene3D" id="1.10.10.800">
    <property type="match status" value="1"/>
</dbReference>
<dbReference type="PANTHER" id="PTHR47751">
    <property type="entry name" value="SUPERFAMILY HYDROLASE, PUTATIVE (AFU_ORTHOLOGUE AFUA_2G16580)-RELATED"/>
    <property type="match status" value="1"/>
</dbReference>
<reference evidence="3 4" key="1">
    <citation type="submission" date="2022-10" db="EMBL/GenBank/DDBJ databases">
        <title>Xanthomonas sp. H13-6.</title>
        <authorList>
            <person name="Liu X."/>
            <person name="Deng Z."/>
            <person name="Jiang Y."/>
            <person name="Yu T."/>
            <person name="Ai J."/>
        </authorList>
    </citation>
    <scope>NUCLEOTIDE SEQUENCE [LARGE SCALE GENOMIC DNA]</scope>
    <source>
        <strain evidence="3 4">H13-6</strain>
    </source>
</reference>
<dbReference type="InterPro" id="IPR029058">
    <property type="entry name" value="AB_hydrolase_fold"/>
</dbReference>
<proteinExistence type="predicted"/>
<dbReference type="InterPro" id="IPR006311">
    <property type="entry name" value="TAT_signal"/>
</dbReference>
<feature type="domain" description="PET hydrolase/cutinase-like" evidence="2">
    <location>
        <begin position="32"/>
        <end position="218"/>
    </location>
</feature>
<dbReference type="PANTHER" id="PTHR47751:SF1">
    <property type="entry name" value="SUPERFAMILY HYDROLASE, PUTATIVE (AFU_ORTHOLOGUE AFUA_2G16580)-RELATED"/>
    <property type="match status" value="1"/>
</dbReference>
<evidence type="ECO:0000313" key="3">
    <source>
        <dbReference type="EMBL" id="MCW4472383.1"/>
    </source>
</evidence>
<name>A0ABT3JV53_9XANT</name>
<evidence type="ECO:0000256" key="1">
    <source>
        <dbReference type="SAM" id="SignalP"/>
    </source>
</evidence>
<keyword evidence="1" id="KW-0732">Signal</keyword>
<evidence type="ECO:0000259" key="2">
    <source>
        <dbReference type="Pfam" id="PF12740"/>
    </source>
</evidence>
<dbReference type="GO" id="GO:0016787">
    <property type="term" value="F:hydrolase activity"/>
    <property type="evidence" value="ECO:0007669"/>
    <property type="project" value="UniProtKB-KW"/>
</dbReference>
<evidence type="ECO:0000313" key="4">
    <source>
        <dbReference type="Proteomes" id="UP001209922"/>
    </source>
</evidence>
<organism evidence="3 4">
    <name type="scientific">Xanthomonas chitinilytica</name>
    <dbReference type="NCBI Taxonomy" id="2989819"/>
    <lineage>
        <taxon>Bacteria</taxon>
        <taxon>Pseudomonadati</taxon>
        <taxon>Pseudomonadota</taxon>
        <taxon>Gammaproteobacteria</taxon>
        <taxon>Lysobacterales</taxon>
        <taxon>Lysobacteraceae</taxon>
        <taxon>Xanthomonas</taxon>
    </lineage>
</organism>
<feature type="signal peptide" evidence="1">
    <location>
        <begin position="1"/>
        <end position="37"/>
    </location>
</feature>
<accession>A0ABT3JV53</accession>
<feature type="chain" id="PRO_5046311541" evidence="1">
    <location>
        <begin position="38"/>
        <end position="349"/>
    </location>
</feature>
<keyword evidence="4" id="KW-1185">Reference proteome</keyword>
<dbReference type="EMBL" id="JAPCHY010000005">
    <property type="protein sequence ID" value="MCW4472383.1"/>
    <property type="molecule type" value="Genomic_DNA"/>
</dbReference>
<dbReference type="RefSeq" id="WP_265127346.1">
    <property type="nucleotide sequence ID" value="NZ_JAPCHY010000005.1"/>
</dbReference>
<dbReference type="Proteomes" id="UP001209922">
    <property type="component" value="Unassembled WGS sequence"/>
</dbReference>
<dbReference type="InterPro" id="IPR051411">
    <property type="entry name" value="Polyketide_trans_af380"/>
</dbReference>
<protein>
    <submittedName>
        <fullName evidence="3">Alpha/beta hydrolase</fullName>
    </submittedName>
</protein>
<comment type="caution">
    <text evidence="3">The sequence shown here is derived from an EMBL/GenBank/DDBJ whole genome shotgun (WGS) entry which is preliminary data.</text>
</comment>
<dbReference type="Gene3D" id="3.40.50.1820">
    <property type="entry name" value="alpha/beta hydrolase"/>
    <property type="match status" value="1"/>
</dbReference>
<sequence>MNLRARNPIYSNAGRRAFVLGTLALSVALMLPATSFAAAPAVESPQAATMQTVSFDNGGITMAGNVYFPASFDPSKHHAAVVVVHPGGGVKEQVAGLYARKLAEQGFVALAFDASHQGASGGLPRYLDDPMQRVKDIYSAVDYLTTLPGVDAGRLGALGICAGSGAAVKAAMTERRIKAIGTVSAVDVGAASRRGWDGKADPALQFATLDAVAKQRSAEAAGAAPVYVPYVPEVGDRTAPRDLQEAAEYYLTPRGQHANAPNKMLLTSAAHAISFDGFGGADTLLTQPLLMIAGSEAGSLWQSQELVAKAAGAKELFVVDGATHMTLYDGPAHVGQAVAKLSTFFADNL</sequence>
<keyword evidence="3" id="KW-0378">Hydrolase</keyword>
<dbReference type="PROSITE" id="PS51318">
    <property type="entry name" value="TAT"/>
    <property type="match status" value="1"/>
</dbReference>
<gene>
    <name evidence="3" type="ORF">OK345_07695</name>
</gene>
<dbReference type="SUPFAM" id="SSF53474">
    <property type="entry name" value="alpha/beta-Hydrolases"/>
    <property type="match status" value="1"/>
</dbReference>
<dbReference type="InterPro" id="IPR041127">
    <property type="entry name" value="PET_hydrolase/cutinase-like"/>
</dbReference>